<sequence>MRQPWIYIVCMAFVAVIVTGCDASHKTSEAGGDKATVGEEQVPAEQPDTTPDSAQGDTDDSASADQAATDNSNLWVMQARGNRQCEGGGRTLEASAAQLAENGIKVQESRCATRTDRMYPSVCGGATGDLLLHRIPSDFLDAALELGFDPAKPGSYQLGDCPKVQSGGGSSVY</sequence>
<accession>A0ABT1P0B4</accession>
<name>A0ABT1P0B4_9GAMM</name>
<proteinExistence type="predicted"/>
<evidence type="ECO:0000313" key="3">
    <source>
        <dbReference type="EMBL" id="MCQ3829543.1"/>
    </source>
</evidence>
<organism evidence="3 4">
    <name type="scientific">Microbulbifer elongatus</name>
    <dbReference type="NCBI Taxonomy" id="86173"/>
    <lineage>
        <taxon>Bacteria</taxon>
        <taxon>Pseudomonadati</taxon>
        <taxon>Pseudomonadota</taxon>
        <taxon>Gammaproteobacteria</taxon>
        <taxon>Cellvibrionales</taxon>
        <taxon>Microbulbiferaceae</taxon>
        <taxon>Microbulbifer</taxon>
    </lineage>
</organism>
<feature type="region of interest" description="Disordered" evidence="1">
    <location>
        <begin position="25"/>
        <end position="72"/>
    </location>
</feature>
<evidence type="ECO:0008006" key="5">
    <source>
        <dbReference type="Google" id="ProtNLM"/>
    </source>
</evidence>
<reference evidence="3" key="1">
    <citation type="thesis" date="2020" institute="Technische Universitat Dresden" country="Dresden, Germany">
        <title>The Agarolytic System of Microbulbifer elongatus PORT2, Isolated from Batu Karas, Pangandaran West Java Indonesia.</title>
        <authorList>
            <person name="Anggraeni S.R."/>
        </authorList>
    </citation>
    <scope>NUCLEOTIDE SEQUENCE</scope>
    <source>
        <strain evidence="3">PORT2</strain>
    </source>
</reference>
<gene>
    <name evidence="3" type="ORF">HXX02_08790</name>
</gene>
<dbReference type="EMBL" id="JACASI010000025">
    <property type="protein sequence ID" value="MCQ3829543.1"/>
    <property type="molecule type" value="Genomic_DNA"/>
</dbReference>
<evidence type="ECO:0000313" key="4">
    <source>
        <dbReference type="Proteomes" id="UP001205566"/>
    </source>
</evidence>
<keyword evidence="4" id="KW-1185">Reference proteome</keyword>
<evidence type="ECO:0000256" key="2">
    <source>
        <dbReference type="SAM" id="SignalP"/>
    </source>
</evidence>
<protein>
    <recommendedName>
        <fullName evidence="5">Lipoprotein</fullName>
    </recommendedName>
</protein>
<feature type="signal peptide" evidence="2">
    <location>
        <begin position="1"/>
        <end position="23"/>
    </location>
</feature>
<evidence type="ECO:0000256" key="1">
    <source>
        <dbReference type="SAM" id="MobiDB-lite"/>
    </source>
</evidence>
<dbReference type="Proteomes" id="UP001205566">
    <property type="component" value="Unassembled WGS sequence"/>
</dbReference>
<keyword evidence="2" id="KW-0732">Signal</keyword>
<feature type="chain" id="PRO_5045916430" description="Lipoprotein" evidence="2">
    <location>
        <begin position="24"/>
        <end position="173"/>
    </location>
</feature>
<dbReference type="RefSeq" id="WP_255874363.1">
    <property type="nucleotide sequence ID" value="NZ_JACASI010000025.1"/>
</dbReference>
<comment type="caution">
    <text evidence="3">The sequence shown here is derived from an EMBL/GenBank/DDBJ whole genome shotgun (WGS) entry which is preliminary data.</text>
</comment>
<feature type="compositionally biased region" description="Low complexity" evidence="1">
    <location>
        <begin position="63"/>
        <end position="72"/>
    </location>
</feature>
<dbReference type="PROSITE" id="PS51257">
    <property type="entry name" value="PROKAR_LIPOPROTEIN"/>
    <property type="match status" value="1"/>
</dbReference>